<proteinExistence type="predicted"/>
<feature type="compositionally biased region" description="Polar residues" evidence="1">
    <location>
        <begin position="108"/>
        <end position="126"/>
    </location>
</feature>
<dbReference type="EMBL" id="CAJNOO010000035">
    <property type="protein sequence ID" value="CAF0760196.1"/>
    <property type="molecule type" value="Genomic_DNA"/>
</dbReference>
<evidence type="ECO:0000256" key="1">
    <source>
        <dbReference type="SAM" id="MobiDB-lite"/>
    </source>
</evidence>
<reference evidence="2" key="1">
    <citation type="submission" date="2021-02" db="EMBL/GenBank/DDBJ databases">
        <authorList>
            <person name="Nowell W R."/>
        </authorList>
    </citation>
    <scope>NUCLEOTIDE SEQUENCE</scope>
</reference>
<evidence type="ECO:0000313" key="3">
    <source>
        <dbReference type="Proteomes" id="UP000663882"/>
    </source>
</evidence>
<gene>
    <name evidence="2" type="ORF">RFH988_LOCUS1792</name>
</gene>
<organism evidence="2 3">
    <name type="scientific">Rotaria sordida</name>
    <dbReference type="NCBI Taxonomy" id="392033"/>
    <lineage>
        <taxon>Eukaryota</taxon>
        <taxon>Metazoa</taxon>
        <taxon>Spiralia</taxon>
        <taxon>Gnathifera</taxon>
        <taxon>Rotifera</taxon>
        <taxon>Eurotatoria</taxon>
        <taxon>Bdelloidea</taxon>
        <taxon>Philodinida</taxon>
        <taxon>Philodinidae</taxon>
        <taxon>Rotaria</taxon>
    </lineage>
</organism>
<comment type="caution">
    <text evidence="2">The sequence shown here is derived from an EMBL/GenBank/DDBJ whole genome shotgun (WGS) entry which is preliminary data.</text>
</comment>
<name>A0A813PT51_9BILA</name>
<dbReference type="AlphaFoldDB" id="A0A813PT51"/>
<feature type="region of interest" description="Disordered" evidence="1">
    <location>
        <begin position="330"/>
        <end position="355"/>
    </location>
</feature>
<feature type="region of interest" description="Disordered" evidence="1">
    <location>
        <begin position="107"/>
        <end position="138"/>
    </location>
</feature>
<protein>
    <submittedName>
        <fullName evidence="2">Uncharacterized protein</fullName>
    </submittedName>
</protein>
<dbReference type="Proteomes" id="UP000663882">
    <property type="component" value="Unassembled WGS sequence"/>
</dbReference>
<sequence>MRLKTLRKERPTFEIEGAVVNGSRMDISNSDIKAIRHRSNTLFAFPTSLNTESSTLTVSPLDYADEMNNHSREQIVIPTISQPSNISPYQAIEAAYLEHGIRIRLSPTRMTPSGQQSERKSANSFQRRPAFISRHPSRTSSVLHYSTINQDQYNDSRSFSALQQMSSNDFDQTREHNRSYAQSSQIKEETYEDYYSSSIKTNEHSNFVNSPEIFSMTNGIASSTRLCDHDSDLMYMSSLMNQPNGESVRETIRRRAGLRGTFAVHRNPLAANPVQSQQPSREKSPIINRTSLTRNTTISVVPTSSPHKIDNDILKHASRIRRTSVSKDYSIKSPRTNTTSTASSPLRTNAFSTFTTPPRINTVSNASSSLRTSTISSANSLSRANTISSANLLSKANTILIAGSSSLRTTNNDYSYKRNSTDKSLKSISLEPLEVLLTSTPHSTPLSMYDPLPIKVSSITRNPKTSTKRTKSAVIPTVKNSQTANVTLKEHSTSSSILRDESLSLMKTSTTDVIHQSNSIDSGCYDRSSSGGDLQSFTSSSMVRVPSSIPSGRLTSSAVRRSNSNKKVSFYEEPTAVILTTATYV</sequence>
<evidence type="ECO:0000313" key="2">
    <source>
        <dbReference type="EMBL" id="CAF0760196.1"/>
    </source>
</evidence>
<feature type="compositionally biased region" description="Polar residues" evidence="1">
    <location>
        <begin position="333"/>
        <end position="355"/>
    </location>
</feature>
<dbReference type="OrthoDB" id="10018020at2759"/>
<accession>A0A813PT51</accession>